<keyword evidence="9" id="KW-0067">ATP-binding</keyword>
<evidence type="ECO:0000256" key="9">
    <source>
        <dbReference type="ARBA" id="ARBA00022840"/>
    </source>
</evidence>
<dbReference type="PRINTS" id="PR01414">
    <property type="entry name" value="CCMBBIOGNSIS"/>
</dbReference>
<comment type="subcellular location">
    <subcellularLocation>
        <location evidence="1">Membrane</location>
        <topology evidence="1">Multi-pass membrane protein</topology>
    </subcellularLocation>
</comment>
<keyword evidence="10" id="KW-1278">Translocase</keyword>
<evidence type="ECO:0000313" key="16">
    <source>
        <dbReference type="Proteomes" id="UP001329151"/>
    </source>
</evidence>
<dbReference type="GO" id="GO:0016020">
    <property type="term" value="C:membrane"/>
    <property type="evidence" value="ECO:0007669"/>
    <property type="project" value="UniProtKB-SubCell"/>
</dbReference>
<evidence type="ECO:0000256" key="1">
    <source>
        <dbReference type="ARBA" id="ARBA00004141"/>
    </source>
</evidence>
<dbReference type="InterPro" id="IPR017871">
    <property type="entry name" value="ABC_transporter-like_CS"/>
</dbReference>
<feature type="transmembrane region" description="Helical" evidence="13">
    <location>
        <begin position="240"/>
        <end position="257"/>
    </location>
</feature>
<dbReference type="EMBL" id="AP028947">
    <property type="protein sequence ID" value="BET25700.1"/>
    <property type="molecule type" value="Genomic_DNA"/>
</dbReference>
<keyword evidence="16" id="KW-1185">Reference proteome</keyword>
<dbReference type="PANTHER" id="PTHR43499:SF1">
    <property type="entry name" value="ABC TRANSPORTER I FAMILY MEMBER 1"/>
    <property type="match status" value="1"/>
</dbReference>
<dbReference type="SMART" id="SM00382">
    <property type="entry name" value="AAA"/>
    <property type="match status" value="1"/>
</dbReference>
<dbReference type="KEGG" id="lto:RGQ30_12010"/>
<dbReference type="Gene3D" id="3.40.50.300">
    <property type="entry name" value="P-loop containing nucleotide triphosphate hydrolases"/>
    <property type="match status" value="1"/>
</dbReference>
<evidence type="ECO:0000313" key="15">
    <source>
        <dbReference type="EMBL" id="BET25700.1"/>
    </source>
</evidence>
<proteinExistence type="inferred from homology"/>
<evidence type="ECO:0000256" key="2">
    <source>
        <dbReference type="ARBA" id="ARBA00010544"/>
    </source>
</evidence>
<evidence type="ECO:0000256" key="7">
    <source>
        <dbReference type="ARBA" id="ARBA00022741"/>
    </source>
</evidence>
<evidence type="ECO:0000256" key="13">
    <source>
        <dbReference type="SAM" id="Phobius"/>
    </source>
</evidence>
<keyword evidence="12 13" id="KW-0472">Membrane</keyword>
<keyword evidence="8" id="KW-0201">Cytochrome c-type biogenesis</keyword>
<accession>A0AA86J6D9</accession>
<dbReference type="GO" id="GO:0015232">
    <property type="term" value="F:heme transmembrane transporter activity"/>
    <property type="evidence" value="ECO:0007669"/>
    <property type="project" value="InterPro"/>
</dbReference>
<keyword evidence="6 13" id="KW-0812">Transmembrane</keyword>
<protein>
    <recommendedName>
        <fullName evidence="14">ABC transporter domain-containing protein</fullName>
    </recommendedName>
</protein>
<feature type="domain" description="ABC transporter" evidence="14">
    <location>
        <begin position="5"/>
        <end position="215"/>
    </location>
</feature>
<dbReference type="Pfam" id="PF00005">
    <property type="entry name" value="ABC_tran"/>
    <property type="match status" value="1"/>
</dbReference>
<evidence type="ECO:0000256" key="3">
    <source>
        <dbReference type="ARBA" id="ARBA00022448"/>
    </source>
</evidence>
<dbReference type="PROSITE" id="PS00211">
    <property type="entry name" value="ABC_TRANSPORTER_1"/>
    <property type="match status" value="1"/>
</dbReference>
<dbReference type="SUPFAM" id="SSF52540">
    <property type="entry name" value="P-loop containing nucleoside triphosphate hydrolases"/>
    <property type="match status" value="1"/>
</dbReference>
<keyword evidence="3" id="KW-0813">Transport</keyword>
<keyword evidence="5" id="KW-0997">Cell inner membrane</keyword>
<dbReference type="AlphaFoldDB" id="A0AA86J6D9"/>
<dbReference type="InterPro" id="IPR003593">
    <property type="entry name" value="AAA+_ATPase"/>
</dbReference>
<evidence type="ECO:0000256" key="12">
    <source>
        <dbReference type="ARBA" id="ARBA00023136"/>
    </source>
</evidence>
<dbReference type="PROSITE" id="PS50893">
    <property type="entry name" value="ABC_TRANSPORTER_2"/>
    <property type="match status" value="1"/>
</dbReference>
<feature type="transmembrane region" description="Helical" evidence="13">
    <location>
        <begin position="407"/>
        <end position="429"/>
    </location>
</feature>
<dbReference type="GO" id="GO:0017004">
    <property type="term" value="P:cytochrome complex assembly"/>
    <property type="evidence" value="ECO:0007669"/>
    <property type="project" value="UniProtKB-KW"/>
</dbReference>
<feature type="transmembrane region" description="Helical" evidence="13">
    <location>
        <begin position="347"/>
        <end position="371"/>
    </location>
</feature>
<organism evidence="15 16">
    <name type="scientific">Limnobacter thiooxidans</name>
    <dbReference type="NCBI Taxonomy" id="131080"/>
    <lineage>
        <taxon>Bacteria</taxon>
        <taxon>Pseudomonadati</taxon>
        <taxon>Pseudomonadota</taxon>
        <taxon>Betaproteobacteria</taxon>
        <taxon>Burkholderiales</taxon>
        <taxon>Burkholderiaceae</taxon>
        <taxon>Limnobacter</taxon>
    </lineage>
</organism>
<keyword evidence="4" id="KW-1003">Cell membrane</keyword>
<name>A0AA86J6D9_9BURK</name>
<evidence type="ECO:0000256" key="11">
    <source>
        <dbReference type="ARBA" id="ARBA00022989"/>
    </source>
</evidence>
<evidence type="ECO:0000256" key="5">
    <source>
        <dbReference type="ARBA" id="ARBA00022519"/>
    </source>
</evidence>
<reference evidence="15 16" key="1">
    <citation type="submission" date="2023-10" db="EMBL/GenBank/DDBJ databases">
        <title>Complete Genome Sequence of Limnobacter thiooxidans CS-K2T, Isolated from freshwater lake sediments in Bavaria, Germany.</title>
        <authorList>
            <person name="Naruki M."/>
            <person name="Watanabe A."/>
            <person name="Warashina T."/>
            <person name="Morita T."/>
            <person name="Arakawa K."/>
        </authorList>
    </citation>
    <scope>NUCLEOTIDE SEQUENCE [LARGE SCALE GENOMIC DNA]</scope>
    <source>
        <strain evidence="15 16">CS-K2</strain>
    </source>
</reference>
<evidence type="ECO:0000256" key="6">
    <source>
        <dbReference type="ARBA" id="ARBA00022692"/>
    </source>
</evidence>
<evidence type="ECO:0000259" key="14">
    <source>
        <dbReference type="PROSITE" id="PS50893"/>
    </source>
</evidence>
<sequence length="438" mass="47289">MRAELTTQGLQIHCSTLQAAGVTLAENLQFMLHPGELNVLRGANGVGKSTLLRGMANSLPGQAVLFKPEYGLRDELLVSEQLEFVLEHAGQKEMQLDDLLEKVGLTDWQHERVGTLSSGQRARLGLCAFLAGHFKVWLLDEPLNALDVDGQALLADAVATHFQAGGIVLMATHVDPAVMLAHMPGICLKAGLLEKGKLTGNLSEYVSNHNAPSAVLLKRMVPLSVLLRRELAVLWGNPQALLWGALFHWMILSFFGIGLGNPGVEFSRVAVWVSLLLATLLSAKDWFLEDHRVGWLRWLSHLNPDNLGTYWLVRVLTLTLSQIAVLVPVTGLVALQFGLSGLQSLQLIVALAAGLWAITPLLALIALLVMLTRGGAVLVYLLALPLLVPVLIFGLEASQANDMGRSAFPPLAVLASLGLLLCLLGPLVVKRLVALIQE</sequence>
<dbReference type="Proteomes" id="UP001329151">
    <property type="component" value="Chromosome"/>
</dbReference>
<evidence type="ECO:0000256" key="4">
    <source>
        <dbReference type="ARBA" id="ARBA00022475"/>
    </source>
</evidence>
<dbReference type="InterPro" id="IPR003439">
    <property type="entry name" value="ABC_transporter-like_ATP-bd"/>
</dbReference>
<keyword evidence="7" id="KW-0547">Nucleotide-binding</keyword>
<dbReference type="InterPro" id="IPR027417">
    <property type="entry name" value="P-loop_NTPase"/>
</dbReference>
<dbReference type="InterPro" id="IPR005895">
    <property type="entry name" value="ABC_transptr_haem_export_CcmA"/>
</dbReference>
<dbReference type="Pfam" id="PF03379">
    <property type="entry name" value="CcmB"/>
    <property type="match status" value="1"/>
</dbReference>
<comment type="similarity">
    <text evidence="2">Belongs to the CcmB/CycW/HelB family.</text>
</comment>
<evidence type="ECO:0000256" key="10">
    <source>
        <dbReference type="ARBA" id="ARBA00022967"/>
    </source>
</evidence>
<keyword evidence="11 13" id="KW-1133">Transmembrane helix</keyword>
<evidence type="ECO:0000256" key="8">
    <source>
        <dbReference type="ARBA" id="ARBA00022748"/>
    </source>
</evidence>
<feature type="transmembrane region" description="Helical" evidence="13">
    <location>
        <begin position="308"/>
        <end position="335"/>
    </location>
</feature>
<feature type="transmembrane region" description="Helical" evidence="13">
    <location>
        <begin position="377"/>
        <end position="395"/>
    </location>
</feature>
<gene>
    <name evidence="15" type="ORF">RGQ30_12010</name>
</gene>
<dbReference type="PANTHER" id="PTHR43499">
    <property type="entry name" value="ABC TRANSPORTER I FAMILY MEMBER 1"/>
    <property type="match status" value="1"/>
</dbReference>
<dbReference type="GO" id="GO:0005524">
    <property type="term" value="F:ATP binding"/>
    <property type="evidence" value="ECO:0007669"/>
    <property type="project" value="UniProtKB-KW"/>
</dbReference>
<dbReference type="GO" id="GO:0016887">
    <property type="term" value="F:ATP hydrolysis activity"/>
    <property type="evidence" value="ECO:0007669"/>
    <property type="project" value="InterPro"/>
</dbReference>
<dbReference type="InterPro" id="IPR003544">
    <property type="entry name" value="Cyt_c_biogenesis_CcmB"/>
</dbReference>
<dbReference type="RefSeq" id="WP_130556768.1">
    <property type="nucleotide sequence ID" value="NZ_AP028947.1"/>
</dbReference>